<protein>
    <submittedName>
        <fullName evidence="12">Regulatory protein GAL4</fullName>
    </submittedName>
</protein>
<dbReference type="EMBL" id="LFRF01000038">
    <property type="protein sequence ID" value="KND87318.1"/>
    <property type="molecule type" value="Genomic_DNA"/>
</dbReference>
<sequence length="660" mass="74071">MEPLQGPGSTLSCDACRIKKLRCSRDRPRCIACVQNGRQCHYSGRVVRSPLTRAYLTSVEKRLHHMERLVAERLPELNVDDELVAISSPAGSSSTPGRAPEKHVAAPTSRRGDENPPRAEESISEAVPDAADGFDWQEEANELVDGMVALSVEPTGAGYLGSTAGVFFLRPLLSWIESQRSHLEPRPSSAAASPQSPRPLPVFSAHIQQSLESGQVLNQLLETFFSVYHSSYPFVHEATFMAQYHQLIPRPSNASWQALLHTILALGAWCLNSEDNELEDYLYHRAISFREDESLFESANLTLVQALVFLSNLSQKRNKPNTGGNLLGLATRMALSLGLHRELPAWNISLLQREMRRRVWWGLYMFDSGASTTFGRPILLPGGDAMDVKHVLNINDEQLTPRTVDMPEESSRPTRYSGIKSQCDFHVHSNHISNRLLAPSGVSPDEAIRLNQCLETWTKTLPNYFQLSQEKAARDEWYLFTRAKLWWRLWNLQIVLFRQIVLRRAMRRTQDSQSTATTDLDNRCRDLAVHAAHSTIVSIHDFLGQVILTRLINWYATNFLFHAALVSALAILGDPESPELAAWQADVEMASYTFRNLLAENPLASRCADILSHVLPPQHGNPSNLMSSVEFYGDEFDISSWPMDPADFSSLGWSDFGQSL</sequence>
<evidence type="ECO:0000256" key="3">
    <source>
        <dbReference type="ARBA" id="ARBA00022833"/>
    </source>
</evidence>
<evidence type="ECO:0000256" key="8">
    <source>
        <dbReference type="ARBA" id="ARBA00023242"/>
    </source>
</evidence>
<accession>A0A0L0MZJ1</accession>
<feature type="domain" description="Zn(2)-C6 fungal-type" evidence="11">
    <location>
        <begin position="12"/>
        <end position="42"/>
    </location>
</feature>
<evidence type="ECO:0000259" key="11">
    <source>
        <dbReference type="PROSITE" id="PS50048"/>
    </source>
</evidence>
<evidence type="ECO:0000313" key="13">
    <source>
        <dbReference type="Proteomes" id="UP000036947"/>
    </source>
</evidence>
<dbReference type="GO" id="GO:0006351">
    <property type="term" value="P:DNA-templated transcription"/>
    <property type="evidence" value="ECO:0007669"/>
    <property type="project" value="InterPro"/>
</dbReference>
<dbReference type="OrthoDB" id="3364175at2759"/>
<feature type="region of interest" description="Disordered" evidence="10">
    <location>
        <begin position="87"/>
        <end position="131"/>
    </location>
</feature>
<dbReference type="STRING" id="1163406.A0A0L0MZJ1"/>
<gene>
    <name evidence="12" type="ORF">TOPH_08059</name>
</gene>
<dbReference type="CDD" id="cd12148">
    <property type="entry name" value="fungal_TF_MHR"/>
    <property type="match status" value="1"/>
</dbReference>
<keyword evidence="8" id="KW-0539">Nucleus</keyword>
<dbReference type="Pfam" id="PF04082">
    <property type="entry name" value="Fungal_trans"/>
    <property type="match status" value="1"/>
</dbReference>
<dbReference type="AlphaFoldDB" id="A0A0L0MZJ1"/>
<comment type="subcellular location">
    <subcellularLocation>
        <location evidence="1">Nucleus</location>
    </subcellularLocation>
</comment>
<dbReference type="CDD" id="cd14654">
    <property type="entry name" value="ZIP_Gal4"/>
    <property type="match status" value="1"/>
</dbReference>
<evidence type="ECO:0000256" key="2">
    <source>
        <dbReference type="ARBA" id="ARBA00022723"/>
    </source>
</evidence>
<dbReference type="Gene3D" id="4.10.240.10">
    <property type="entry name" value="Zn(2)-C6 fungal-type DNA-binding domain"/>
    <property type="match status" value="1"/>
</dbReference>
<dbReference type="Pfam" id="PF03902">
    <property type="entry name" value="Gal4_dimer"/>
    <property type="match status" value="1"/>
</dbReference>
<proteinExistence type="predicted"/>
<evidence type="ECO:0000256" key="5">
    <source>
        <dbReference type="ARBA" id="ARBA00023125"/>
    </source>
</evidence>
<dbReference type="FunFam" id="4.10.240.10:FF:000009">
    <property type="entry name" value="C6 transcription factor (Gal4)"/>
    <property type="match status" value="1"/>
</dbReference>
<dbReference type="SMART" id="SM00066">
    <property type="entry name" value="GAL4"/>
    <property type="match status" value="1"/>
</dbReference>
<dbReference type="GO" id="GO:0000435">
    <property type="term" value="P:positive regulation of transcription from RNA polymerase II promoter by galactose"/>
    <property type="evidence" value="ECO:0007669"/>
    <property type="project" value="TreeGrafter"/>
</dbReference>
<dbReference type="PROSITE" id="PS00463">
    <property type="entry name" value="ZN2_CY6_FUNGAL_1"/>
    <property type="match status" value="1"/>
</dbReference>
<dbReference type="GO" id="GO:0000981">
    <property type="term" value="F:DNA-binding transcription factor activity, RNA polymerase II-specific"/>
    <property type="evidence" value="ECO:0007669"/>
    <property type="project" value="InterPro"/>
</dbReference>
<keyword evidence="13" id="KW-1185">Reference proteome</keyword>
<dbReference type="InterPro" id="IPR051127">
    <property type="entry name" value="Fungal_SecMet_Regulators"/>
</dbReference>
<dbReference type="InterPro" id="IPR007219">
    <property type="entry name" value="XnlR_reg_dom"/>
</dbReference>
<evidence type="ECO:0000256" key="10">
    <source>
        <dbReference type="SAM" id="MobiDB-lite"/>
    </source>
</evidence>
<evidence type="ECO:0000256" key="6">
    <source>
        <dbReference type="ARBA" id="ARBA00023159"/>
    </source>
</evidence>
<dbReference type="CDD" id="cd00067">
    <property type="entry name" value="GAL4"/>
    <property type="match status" value="1"/>
</dbReference>
<dbReference type="Pfam" id="PF00172">
    <property type="entry name" value="Zn_clus"/>
    <property type="match status" value="1"/>
</dbReference>
<evidence type="ECO:0000256" key="1">
    <source>
        <dbReference type="ARBA" id="ARBA00004123"/>
    </source>
</evidence>
<dbReference type="Gene3D" id="1.20.5.170">
    <property type="match status" value="1"/>
</dbReference>
<dbReference type="GO" id="GO:0008270">
    <property type="term" value="F:zinc ion binding"/>
    <property type="evidence" value="ECO:0007669"/>
    <property type="project" value="InterPro"/>
</dbReference>
<dbReference type="InterPro" id="IPR001138">
    <property type="entry name" value="Zn2Cys6_DnaBD"/>
</dbReference>
<dbReference type="PANTHER" id="PTHR47424">
    <property type="entry name" value="REGULATORY PROTEIN GAL4"/>
    <property type="match status" value="1"/>
</dbReference>
<evidence type="ECO:0000256" key="9">
    <source>
        <dbReference type="ARBA" id="ARBA00023277"/>
    </source>
</evidence>
<keyword evidence="2" id="KW-0479">Metal-binding</keyword>
<keyword evidence="5" id="KW-0238">DNA-binding</keyword>
<keyword evidence="6" id="KW-0010">Activator</keyword>
<dbReference type="GO" id="GO:0000978">
    <property type="term" value="F:RNA polymerase II cis-regulatory region sequence-specific DNA binding"/>
    <property type="evidence" value="ECO:0007669"/>
    <property type="project" value="TreeGrafter"/>
</dbReference>
<keyword evidence="3" id="KW-0862">Zinc</keyword>
<evidence type="ECO:0000256" key="4">
    <source>
        <dbReference type="ARBA" id="ARBA00023015"/>
    </source>
</evidence>
<dbReference type="SMART" id="SM00906">
    <property type="entry name" value="Fungal_trans"/>
    <property type="match status" value="1"/>
</dbReference>
<feature type="compositionally biased region" description="Basic and acidic residues" evidence="10">
    <location>
        <begin position="99"/>
        <end position="121"/>
    </location>
</feature>
<dbReference type="GO" id="GO:0005634">
    <property type="term" value="C:nucleus"/>
    <property type="evidence" value="ECO:0007669"/>
    <property type="project" value="UniProtKB-SubCell"/>
</dbReference>
<dbReference type="PANTHER" id="PTHR47424:SF2">
    <property type="entry name" value="TRANSCRIPTION FACTOR DOMAIN-CONTAINING PROTEIN-RELATED"/>
    <property type="match status" value="1"/>
</dbReference>
<evidence type="ECO:0000256" key="7">
    <source>
        <dbReference type="ARBA" id="ARBA00023163"/>
    </source>
</evidence>
<name>A0A0L0MZJ1_TOLOC</name>
<reference evidence="12 13" key="1">
    <citation type="journal article" date="2015" name="BMC Genomics">
        <title>The genome of the truffle-parasite Tolypocladium ophioglossoides and the evolution of antifungal peptaibiotics.</title>
        <authorList>
            <person name="Quandt C.A."/>
            <person name="Bushley K.E."/>
            <person name="Spatafora J.W."/>
        </authorList>
    </citation>
    <scope>NUCLEOTIDE SEQUENCE [LARGE SCALE GENOMIC DNA]</scope>
    <source>
        <strain evidence="12 13">CBS 100239</strain>
    </source>
</reference>
<dbReference type="InterPro" id="IPR005600">
    <property type="entry name" value="Gal4_dimer_dom"/>
</dbReference>
<dbReference type="PROSITE" id="PS50048">
    <property type="entry name" value="ZN2_CY6_FUNGAL_2"/>
    <property type="match status" value="1"/>
</dbReference>
<comment type="caution">
    <text evidence="12">The sequence shown here is derived from an EMBL/GenBank/DDBJ whole genome shotgun (WGS) entry which is preliminary data.</text>
</comment>
<dbReference type="Proteomes" id="UP000036947">
    <property type="component" value="Unassembled WGS sequence"/>
</dbReference>
<keyword evidence="7" id="KW-0804">Transcription</keyword>
<keyword evidence="9" id="KW-0119">Carbohydrate metabolism</keyword>
<organism evidence="12 13">
    <name type="scientific">Tolypocladium ophioglossoides (strain CBS 100239)</name>
    <name type="common">Snaketongue truffleclub</name>
    <name type="synonym">Elaphocordyceps ophioglossoides</name>
    <dbReference type="NCBI Taxonomy" id="1163406"/>
    <lineage>
        <taxon>Eukaryota</taxon>
        <taxon>Fungi</taxon>
        <taxon>Dikarya</taxon>
        <taxon>Ascomycota</taxon>
        <taxon>Pezizomycotina</taxon>
        <taxon>Sordariomycetes</taxon>
        <taxon>Hypocreomycetidae</taxon>
        <taxon>Hypocreales</taxon>
        <taxon>Ophiocordycipitaceae</taxon>
        <taxon>Tolypocladium</taxon>
    </lineage>
</organism>
<keyword evidence="4" id="KW-0805">Transcription regulation</keyword>
<dbReference type="InterPro" id="IPR036864">
    <property type="entry name" value="Zn2-C6_fun-type_DNA-bd_sf"/>
</dbReference>
<dbReference type="SUPFAM" id="SSF57701">
    <property type="entry name" value="Zn2/Cys6 DNA-binding domain"/>
    <property type="match status" value="1"/>
</dbReference>
<evidence type="ECO:0000313" key="12">
    <source>
        <dbReference type="EMBL" id="KND87318.1"/>
    </source>
</evidence>